<reference evidence="1 2" key="1">
    <citation type="submission" date="2016-11" db="EMBL/GenBank/DDBJ databases">
        <authorList>
            <person name="Jaros S."/>
            <person name="Januszkiewicz K."/>
            <person name="Wedrychowicz H."/>
        </authorList>
    </citation>
    <scope>NUCLEOTIDE SEQUENCE [LARGE SCALE GENOMIC DNA]</scope>
    <source>
        <strain evidence="1 2">DSM 27063</strain>
    </source>
</reference>
<dbReference type="Proteomes" id="UP000184050">
    <property type="component" value="Unassembled WGS sequence"/>
</dbReference>
<name>A0A1M6MJ64_9BACT</name>
<dbReference type="AlphaFoldDB" id="A0A1M6MJ64"/>
<evidence type="ECO:0000313" key="2">
    <source>
        <dbReference type="Proteomes" id="UP000184050"/>
    </source>
</evidence>
<evidence type="ECO:0000313" key="1">
    <source>
        <dbReference type="EMBL" id="SHJ83323.1"/>
    </source>
</evidence>
<proteinExistence type="predicted"/>
<protein>
    <submittedName>
        <fullName evidence="1">Uncharacterized protein</fullName>
    </submittedName>
</protein>
<dbReference type="STRING" id="1168035.SAMN05444280_13325"/>
<dbReference type="OrthoDB" id="1495064at2"/>
<gene>
    <name evidence="1" type="ORF">SAMN05444280_13325</name>
</gene>
<accession>A0A1M6MJ64</accession>
<dbReference type="RefSeq" id="WP_073172546.1">
    <property type="nucleotide sequence ID" value="NZ_FQZE01000033.1"/>
</dbReference>
<organism evidence="1 2">
    <name type="scientific">Tangfeifania diversioriginum</name>
    <dbReference type="NCBI Taxonomy" id="1168035"/>
    <lineage>
        <taxon>Bacteria</taxon>
        <taxon>Pseudomonadati</taxon>
        <taxon>Bacteroidota</taxon>
        <taxon>Bacteroidia</taxon>
        <taxon>Marinilabiliales</taxon>
        <taxon>Prolixibacteraceae</taxon>
        <taxon>Tangfeifania</taxon>
    </lineage>
</organism>
<sequence length="74" mass="8494">METTIRINSNEITPELIEGIKKLFPNKTIEINIQPADTTDYILSNPEYVKVLEERIAQYENKKKTISVKASDLV</sequence>
<keyword evidence="2" id="KW-1185">Reference proteome</keyword>
<dbReference type="EMBL" id="FQZE01000033">
    <property type="protein sequence ID" value="SHJ83323.1"/>
    <property type="molecule type" value="Genomic_DNA"/>
</dbReference>